<dbReference type="Gene3D" id="3.40.640.10">
    <property type="entry name" value="Type I PLP-dependent aspartate aminotransferase-like (Major domain)"/>
    <property type="match status" value="1"/>
</dbReference>
<dbReference type="InterPro" id="IPR015421">
    <property type="entry name" value="PyrdxlP-dep_Trfase_major"/>
</dbReference>
<evidence type="ECO:0000256" key="3">
    <source>
        <dbReference type="ARBA" id="ARBA00023326"/>
    </source>
</evidence>
<dbReference type="GO" id="GO:0000272">
    <property type="term" value="P:polysaccharide catabolic process"/>
    <property type="evidence" value="ECO:0007669"/>
    <property type="project" value="UniProtKB-KW"/>
</dbReference>
<keyword evidence="2" id="KW-0119">Carbohydrate metabolism</keyword>
<sequence length="464" mass="50729">MTGWRLGHLAGPKYFVAACGRIQSQATSSASSTSQKAGVWAIPEKVVLLGEVEPLERSLSCKGNSNAGIGKERVLKDRTAVEVSFDYMRSFRVEFDEFIEKGIISEIEIGLESQRQLLGLFASEEDRVIGLQKISRESDVLLHVADALWVSHLIQNPSRSAQRLEAAAGARVAMNLAMVAHARYIKTLCDDMLLPFLLYLGEQHALQSGLEEPDHGEVSPAVAEFLRSDGRYASSDLLPFGALSHLHAWSLVIVAAVRGSSAYLMPSAHWEEAHLKGSWTNGVDWHPNLHADQNCLKGRTRTVVALVFMYLMICGVISGAFGVVVVRSTSKYKDATLLPKMEGPDAWSLMYPSILDKLHSLYNDGYKQLLVPEDVRPSSSQALCGFKVDTASRVIETLLSSQVFSFRSMSMDKQASSSATLLKSNSTVIENRILPKISPLLDSEMGNVVGAVSGLSPSDFELKS</sequence>
<reference evidence="5" key="1">
    <citation type="journal article" date="2007" name="PLoS ONE">
        <title>The first genome sequence of an elite grapevine cultivar (Pinot noir Vitis vinifera L.): coping with a highly heterozygous genome.</title>
        <authorList>
            <person name="Velasco R."/>
            <person name="Zharkikh A."/>
            <person name="Troggio M."/>
            <person name="Cartwright D.A."/>
            <person name="Cestaro A."/>
            <person name="Pruss D."/>
            <person name="Pindo M."/>
            <person name="FitzGerald L.M."/>
            <person name="Vezzulli S."/>
            <person name="Reid J."/>
            <person name="Malacarne G."/>
            <person name="Iliev D."/>
            <person name="Coppola G."/>
            <person name="Wardell B."/>
            <person name="Micheletti D."/>
            <person name="Macalma T."/>
            <person name="Facci M."/>
            <person name="Mitchell J.T."/>
            <person name="Perazzolli M."/>
            <person name="Eldredge G."/>
            <person name="Gatto P."/>
            <person name="Oyzerski R."/>
            <person name="Moretto M."/>
            <person name="Gutin N."/>
            <person name="Stefanini M."/>
            <person name="Chen Y."/>
            <person name="Segala C."/>
            <person name="Davenport C."/>
            <person name="Dematte L."/>
            <person name="Mraz A."/>
            <person name="Battilana J."/>
            <person name="Stormo K."/>
            <person name="Costa F."/>
            <person name="Tao Q."/>
            <person name="Si-Ammour A."/>
            <person name="Harkins T."/>
            <person name="Lackey A."/>
            <person name="Perbost C."/>
            <person name="Taillon B."/>
            <person name="Stella A."/>
            <person name="Solovyev V."/>
            <person name="Fawcett J.A."/>
            <person name="Sterck L."/>
            <person name="Vandepoele K."/>
            <person name="Grando S.M."/>
            <person name="Toppo S."/>
            <person name="Moser C."/>
            <person name="Lanchbury J."/>
            <person name="Bogden R."/>
            <person name="Skolnick M."/>
            <person name="Sgaramella V."/>
            <person name="Bhatnagar S.K."/>
            <person name="Fontana P."/>
            <person name="Gutin A."/>
            <person name="Van de Peer Y."/>
            <person name="Salamini F."/>
            <person name="Viola R."/>
        </authorList>
    </citation>
    <scope>NUCLEOTIDE SEQUENCE</scope>
</reference>
<evidence type="ECO:0000313" key="5">
    <source>
        <dbReference type="EMBL" id="CAN66882.1"/>
    </source>
</evidence>
<dbReference type="PANTHER" id="PTHR31352">
    <property type="entry name" value="BETA-AMYLASE 1, CHLOROPLASTIC"/>
    <property type="match status" value="1"/>
</dbReference>
<comment type="similarity">
    <text evidence="1">Belongs to the glycosyl hydrolase 14 family.</text>
</comment>
<dbReference type="PANTHER" id="PTHR31352:SF47">
    <property type="entry name" value="BETA-AMYLASE 7"/>
    <property type="match status" value="1"/>
</dbReference>
<dbReference type="EMBL" id="AM429796">
    <property type="protein sequence ID" value="CAN66882.1"/>
    <property type="molecule type" value="Genomic_DNA"/>
</dbReference>
<dbReference type="InterPro" id="IPR017853">
    <property type="entry name" value="GH"/>
</dbReference>
<keyword evidence="4" id="KW-0472">Membrane</keyword>
<feature type="transmembrane region" description="Helical" evidence="4">
    <location>
        <begin position="303"/>
        <end position="326"/>
    </location>
</feature>
<accession>A5ALX9</accession>
<keyword evidence="4" id="KW-0812">Transmembrane</keyword>
<protein>
    <submittedName>
        <fullName evidence="5">Uncharacterized protein</fullName>
    </submittedName>
</protein>
<dbReference type="SUPFAM" id="SSF51445">
    <property type="entry name" value="(Trans)glycosidases"/>
    <property type="match status" value="1"/>
</dbReference>
<gene>
    <name evidence="5" type="ORF">VITISV_009135</name>
</gene>
<dbReference type="InterPro" id="IPR001554">
    <property type="entry name" value="Glyco_hydro_14"/>
</dbReference>
<evidence type="ECO:0000256" key="1">
    <source>
        <dbReference type="ARBA" id="ARBA00005652"/>
    </source>
</evidence>
<dbReference type="GO" id="GO:0016161">
    <property type="term" value="F:beta-amylase activity"/>
    <property type="evidence" value="ECO:0007669"/>
    <property type="project" value="InterPro"/>
</dbReference>
<evidence type="ECO:0000256" key="2">
    <source>
        <dbReference type="ARBA" id="ARBA00023277"/>
    </source>
</evidence>
<evidence type="ECO:0000256" key="4">
    <source>
        <dbReference type="SAM" id="Phobius"/>
    </source>
</evidence>
<organism evidence="5">
    <name type="scientific">Vitis vinifera</name>
    <name type="common">Grape</name>
    <dbReference type="NCBI Taxonomy" id="29760"/>
    <lineage>
        <taxon>Eukaryota</taxon>
        <taxon>Viridiplantae</taxon>
        <taxon>Streptophyta</taxon>
        <taxon>Embryophyta</taxon>
        <taxon>Tracheophyta</taxon>
        <taxon>Spermatophyta</taxon>
        <taxon>Magnoliopsida</taxon>
        <taxon>eudicotyledons</taxon>
        <taxon>Gunneridae</taxon>
        <taxon>Pentapetalae</taxon>
        <taxon>rosids</taxon>
        <taxon>Vitales</taxon>
        <taxon>Vitaceae</taxon>
        <taxon>Viteae</taxon>
        <taxon>Vitis</taxon>
    </lineage>
</organism>
<name>A5ALX9_VITVI</name>
<dbReference type="ExpressionAtlas" id="A5ALX9">
    <property type="expression patterns" value="baseline and differential"/>
</dbReference>
<dbReference type="Gene3D" id="3.20.20.80">
    <property type="entry name" value="Glycosidases"/>
    <property type="match status" value="1"/>
</dbReference>
<dbReference type="AlphaFoldDB" id="A5ALX9"/>
<proteinExistence type="inferred from homology"/>
<keyword evidence="4" id="KW-1133">Transmembrane helix</keyword>
<keyword evidence="3" id="KW-0624">Polysaccharide degradation</keyword>